<accession>A0A165A7M2</accession>
<keyword evidence="2" id="KW-0732">Signal</keyword>
<keyword evidence="4" id="KW-1185">Reference proteome</keyword>
<proteinExistence type="predicted"/>
<reference evidence="3 4" key="1">
    <citation type="journal article" date="2016" name="Mol. Biol. Evol.">
        <title>Comparative Genomics of Early-Diverging Mushroom-Forming Fungi Provides Insights into the Origins of Lignocellulose Decay Capabilities.</title>
        <authorList>
            <person name="Nagy L.G."/>
            <person name="Riley R."/>
            <person name="Tritt A."/>
            <person name="Adam C."/>
            <person name="Daum C."/>
            <person name="Floudas D."/>
            <person name="Sun H."/>
            <person name="Yadav J.S."/>
            <person name="Pangilinan J."/>
            <person name="Larsson K.H."/>
            <person name="Matsuura K."/>
            <person name="Barry K."/>
            <person name="Labutti K."/>
            <person name="Kuo R."/>
            <person name="Ohm R.A."/>
            <person name="Bhattacharya S.S."/>
            <person name="Shirouzu T."/>
            <person name="Yoshinaga Y."/>
            <person name="Martin F.M."/>
            <person name="Grigoriev I.V."/>
            <person name="Hibbett D.S."/>
        </authorList>
    </citation>
    <scope>NUCLEOTIDE SEQUENCE [LARGE SCALE GENOMIC DNA]</scope>
    <source>
        <strain evidence="3 4">HHB9708</strain>
    </source>
</reference>
<organism evidence="3 4">
    <name type="scientific">Sistotremastrum niveocremeum HHB9708</name>
    <dbReference type="NCBI Taxonomy" id="1314777"/>
    <lineage>
        <taxon>Eukaryota</taxon>
        <taxon>Fungi</taxon>
        <taxon>Dikarya</taxon>
        <taxon>Basidiomycota</taxon>
        <taxon>Agaricomycotina</taxon>
        <taxon>Agaricomycetes</taxon>
        <taxon>Sistotremastrales</taxon>
        <taxon>Sistotremastraceae</taxon>
        <taxon>Sertulicium</taxon>
        <taxon>Sertulicium niveocremeum</taxon>
    </lineage>
</organism>
<evidence type="ECO:0000256" key="1">
    <source>
        <dbReference type="SAM" id="MobiDB-lite"/>
    </source>
</evidence>
<dbReference type="OrthoDB" id="2536450at2759"/>
<evidence type="ECO:0000256" key="2">
    <source>
        <dbReference type="SAM" id="SignalP"/>
    </source>
</evidence>
<dbReference type="AlphaFoldDB" id="A0A165A7M2"/>
<dbReference type="PANTHER" id="PTHR34862">
    <property type="entry name" value="SPARK DOMAIN-CONTAINING PROTEIN"/>
    <property type="match status" value="1"/>
</dbReference>
<feature type="chain" id="PRO_5007855186" evidence="2">
    <location>
        <begin position="18"/>
        <end position="266"/>
    </location>
</feature>
<protein>
    <submittedName>
        <fullName evidence="3">Uncharacterized protein</fullName>
    </submittedName>
</protein>
<dbReference type="EMBL" id="KV419395">
    <property type="protein sequence ID" value="KZS98589.1"/>
    <property type="molecule type" value="Genomic_DNA"/>
</dbReference>
<evidence type="ECO:0000313" key="3">
    <source>
        <dbReference type="EMBL" id="KZS98589.1"/>
    </source>
</evidence>
<gene>
    <name evidence="3" type="ORF">SISNIDRAFT_481310</name>
</gene>
<feature type="signal peptide" evidence="2">
    <location>
        <begin position="1"/>
        <end position="17"/>
    </location>
</feature>
<name>A0A165A7M2_9AGAM</name>
<evidence type="ECO:0000313" key="4">
    <source>
        <dbReference type="Proteomes" id="UP000076722"/>
    </source>
</evidence>
<dbReference type="Proteomes" id="UP000076722">
    <property type="component" value="Unassembled WGS sequence"/>
</dbReference>
<feature type="region of interest" description="Disordered" evidence="1">
    <location>
        <begin position="225"/>
        <end position="244"/>
    </location>
</feature>
<feature type="compositionally biased region" description="Low complexity" evidence="1">
    <location>
        <begin position="225"/>
        <end position="242"/>
    </location>
</feature>
<dbReference type="PANTHER" id="PTHR34862:SF1">
    <property type="entry name" value="SPARK DOMAIN-CONTAINING PROTEIN"/>
    <property type="match status" value="1"/>
</dbReference>
<sequence>MFNLFIALAASASFVSAQSLGSLGLSSSCQGALTAILGNAQAASCLNIVGALPILQTTANQSLVDPLVTWASGLCAAAPCDNSTLSALTTNITTGCSSDLNRIDVSVDNVNEIITIVQEVYPTLRDILCLQDTSKNESCVNETLSDIQSAIGQPLSINAIIDFNTTLASISNPQALICTDCVQAAYDVALQNPLLASEKNGVVSVLSTECGSNFTSGSSPTDISTSAASAATSSQSTTNAGSRSKGELATSWSFATFLLFGFLQAL</sequence>